<dbReference type="InterPro" id="IPR048285">
    <property type="entry name" value="Integrin_alpha_Ig-like_2"/>
</dbReference>
<evidence type="ECO:0000313" key="18">
    <source>
        <dbReference type="EMBL" id="KAK1794278.1"/>
    </source>
</evidence>
<feature type="non-terminal residue" evidence="18">
    <location>
        <position position="1141"/>
    </location>
</feature>
<feature type="repeat" description="FG-GAP" evidence="15">
    <location>
        <begin position="494"/>
        <end position="553"/>
    </location>
</feature>
<dbReference type="Pfam" id="PF01839">
    <property type="entry name" value="FG-GAP"/>
    <property type="match status" value="1"/>
</dbReference>
<dbReference type="SUPFAM" id="SSF69179">
    <property type="entry name" value="Integrin domains"/>
    <property type="match status" value="2"/>
</dbReference>
<dbReference type="Gene3D" id="3.40.50.410">
    <property type="entry name" value="von Willebrand factor, type A domain"/>
    <property type="match status" value="1"/>
</dbReference>
<dbReference type="Pfam" id="PF21520">
    <property type="entry name" value="ITGAX-like_Ig_3"/>
    <property type="match status" value="1"/>
</dbReference>
<evidence type="ECO:0000256" key="14">
    <source>
        <dbReference type="ARBA" id="ARBA00023180"/>
    </source>
</evidence>
<evidence type="ECO:0000256" key="5">
    <source>
        <dbReference type="ARBA" id="ARBA00022729"/>
    </source>
</evidence>
<comment type="similarity">
    <text evidence="2 16">Belongs to the integrin alpha chain family.</text>
</comment>
<keyword evidence="4" id="KW-0479">Metal-binding</keyword>
<dbReference type="EMBL" id="JAROKS010000017">
    <property type="protein sequence ID" value="KAK1794278.1"/>
    <property type="molecule type" value="Genomic_DNA"/>
</dbReference>
<dbReference type="InterPro" id="IPR013517">
    <property type="entry name" value="FG-GAP"/>
</dbReference>
<dbReference type="GO" id="GO:0033627">
    <property type="term" value="P:cell adhesion mediated by integrin"/>
    <property type="evidence" value="ECO:0007669"/>
    <property type="project" value="TreeGrafter"/>
</dbReference>
<dbReference type="Proteomes" id="UP001239994">
    <property type="component" value="Unassembled WGS sequence"/>
</dbReference>
<dbReference type="Gene3D" id="2.60.40.1530">
    <property type="entry name" value="ntegrin, alpha v. Chain A, domain 4"/>
    <property type="match status" value="1"/>
</dbReference>
<dbReference type="GO" id="GO:0007160">
    <property type="term" value="P:cell-matrix adhesion"/>
    <property type="evidence" value="ECO:0007669"/>
    <property type="project" value="TreeGrafter"/>
</dbReference>
<dbReference type="GO" id="GO:0008305">
    <property type="term" value="C:integrin complex"/>
    <property type="evidence" value="ECO:0007669"/>
    <property type="project" value="InterPro"/>
</dbReference>
<name>A0AAD8Z725_9TELE</name>
<dbReference type="InterPro" id="IPR036465">
    <property type="entry name" value="vWFA_dom_sf"/>
</dbReference>
<keyword evidence="11 16" id="KW-0472">Membrane</keyword>
<evidence type="ECO:0000256" key="4">
    <source>
        <dbReference type="ARBA" id="ARBA00022723"/>
    </source>
</evidence>
<dbReference type="Pfam" id="PF00092">
    <property type="entry name" value="VWA"/>
    <property type="match status" value="1"/>
</dbReference>
<evidence type="ECO:0000256" key="2">
    <source>
        <dbReference type="ARBA" id="ARBA00008054"/>
    </source>
</evidence>
<dbReference type="PRINTS" id="PR00453">
    <property type="entry name" value="VWFADOMAIN"/>
</dbReference>
<evidence type="ECO:0000256" key="1">
    <source>
        <dbReference type="ARBA" id="ARBA00004479"/>
    </source>
</evidence>
<dbReference type="SUPFAM" id="SSF53300">
    <property type="entry name" value="vWA-like"/>
    <property type="match status" value="1"/>
</dbReference>
<evidence type="ECO:0000256" key="13">
    <source>
        <dbReference type="ARBA" id="ARBA00023170"/>
    </source>
</evidence>
<dbReference type="PRINTS" id="PR01185">
    <property type="entry name" value="INTEGRINA"/>
</dbReference>
<feature type="transmembrane region" description="Helical" evidence="16">
    <location>
        <begin position="1094"/>
        <end position="1113"/>
    </location>
</feature>
<dbReference type="AlphaFoldDB" id="A0AAD8Z725"/>
<evidence type="ECO:0000313" key="19">
    <source>
        <dbReference type="Proteomes" id="UP001239994"/>
    </source>
</evidence>
<organism evidence="18 19">
    <name type="scientific">Electrophorus voltai</name>
    <dbReference type="NCBI Taxonomy" id="2609070"/>
    <lineage>
        <taxon>Eukaryota</taxon>
        <taxon>Metazoa</taxon>
        <taxon>Chordata</taxon>
        <taxon>Craniata</taxon>
        <taxon>Vertebrata</taxon>
        <taxon>Euteleostomi</taxon>
        <taxon>Actinopterygii</taxon>
        <taxon>Neopterygii</taxon>
        <taxon>Teleostei</taxon>
        <taxon>Ostariophysi</taxon>
        <taxon>Gymnotiformes</taxon>
        <taxon>Gymnotoidei</taxon>
        <taxon>Gymnotidae</taxon>
        <taxon>Electrophorus</taxon>
    </lineage>
</organism>
<dbReference type="Gene3D" id="2.60.40.1510">
    <property type="entry name" value="ntegrin, alpha v. Chain A, domain 3"/>
    <property type="match status" value="1"/>
</dbReference>
<comment type="caution">
    <text evidence="18">The sequence shown here is derived from an EMBL/GenBank/DDBJ whole genome shotgun (WGS) entry which is preliminary data.</text>
</comment>
<dbReference type="GO" id="GO:0046872">
    <property type="term" value="F:metal ion binding"/>
    <property type="evidence" value="ECO:0007669"/>
    <property type="project" value="UniProtKB-KW"/>
</dbReference>
<evidence type="ECO:0000256" key="16">
    <source>
        <dbReference type="RuleBase" id="RU003762"/>
    </source>
</evidence>
<evidence type="ECO:0000259" key="17">
    <source>
        <dbReference type="PROSITE" id="PS50234"/>
    </source>
</evidence>
<feature type="repeat" description="FG-GAP" evidence="15">
    <location>
        <begin position="434"/>
        <end position="492"/>
    </location>
</feature>
<comment type="subcellular location">
    <subcellularLocation>
        <location evidence="1 16">Membrane</location>
        <topology evidence="1 16">Single-pass type I membrane protein</topology>
    </subcellularLocation>
</comment>
<dbReference type="GO" id="GO:0007229">
    <property type="term" value="P:integrin-mediated signaling pathway"/>
    <property type="evidence" value="ECO:0007669"/>
    <property type="project" value="UniProtKB-KW"/>
</dbReference>
<dbReference type="SUPFAM" id="SSF69318">
    <property type="entry name" value="Integrin alpha N-terminal domain"/>
    <property type="match status" value="1"/>
</dbReference>
<keyword evidence="12" id="KW-1015">Disulfide bond</keyword>
<dbReference type="Gene3D" id="2.60.40.1460">
    <property type="entry name" value="Integrin domains. Chain A, domain 2"/>
    <property type="match status" value="1"/>
</dbReference>
<dbReference type="PANTHER" id="PTHR23220">
    <property type="entry name" value="INTEGRIN ALPHA"/>
    <property type="match status" value="1"/>
</dbReference>
<evidence type="ECO:0000256" key="10">
    <source>
        <dbReference type="ARBA" id="ARBA00023037"/>
    </source>
</evidence>
<keyword evidence="19" id="KW-1185">Reference proteome</keyword>
<gene>
    <name evidence="18" type="ORF">P4O66_011162</name>
</gene>
<evidence type="ECO:0000256" key="7">
    <source>
        <dbReference type="ARBA" id="ARBA00022837"/>
    </source>
</evidence>
<dbReference type="PROSITE" id="PS51470">
    <property type="entry name" value="FG_GAP"/>
    <property type="match status" value="3"/>
</dbReference>
<dbReference type="InterPro" id="IPR013649">
    <property type="entry name" value="Integrin_alpha_Ig-like_1"/>
</dbReference>
<dbReference type="InterPro" id="IPR000413">
    <property type="entry name" value="Integrin_alpha"/>
</dbReference>
<reference evidence="18" key="1">
    <citation type="submission" date="2023-03" db="EMBL/GenBank/DDBJ databases">
        <title>Electrophorus voltai genome.</title>
        <authorList>
            <person name="Bian C."/>
        </authorList>
    </citation>
    <scope>NUCLEOTIDE SEQUENCE</scope>
    <source>
        <strain evidence="18">CB-2022</strain>
        <tissue evidence="18">Muscle</tissue>
    </source>
</reference>
<dbReference type="InterPro" id="IPR048633">
    <property type="entry name" value="ITGAX-like_Ig_3"/>
</dbReference>
<keyword evidence="8 16" id="KW-0130">Cell adhesion</keyword>
<evidence type="ECO:0000256" key="8">
    <source>
        <dbReference type="ARBA" id="ARBA00022889"/>
    </source>
</evidence>
<dbReference type="GO" id="GO:0098609">
    <property type="term" value="P:cell-cell adhesion"/>
    <property type="evidence" value="ECO:0007669"/>
    <property type="project" value="TreeGrafter"/>
</dbReference>
<dbReference type="SMART" id="SM00191">
    <property type="entry name" value="Int_alpha"/>
    <property type="match status" value="4"/>
</dbReference>
<dbReference type="InterPro" id="IPR028994">
    <property type="entry name" value="Integrin_alpha_N"/>
</dbReference>
<keyword evidence="7" id="KW-0106">Calcium</keyword>
<dbReference type="InterPro" id="IPR032695">
    <property type="entry name" value="Integrin_dom_sf"/>
</dbReference>
<keyword evidence="3 16" id="KW-0812">Transmembrane</keyword>
<keyword evidence="13 16" id="KW-0675">Receptor</keyword>
<dbReference type="GO" id="GO:0005178">
    <property type="term" value="F:integrin binding"/>
    <property type="evidence" value="ECO:0007669"/>
    <property type="project" value="TreeGrafter"/>
</dbReference>
<keyword evidence="14" id="KW-0325">Glycoprotein</keyword>
<keyword evidence="5" id="KW-0732">Signal</keyword>
<dbReference type="PROSITE" id="PS50234">
    <property type="entry name" value="VWFA"/>
    <property type="match status" value="1"/>
</dbReference>
<dbReference type="PANTHER" id="PTHR23220:SF118">
    <property type="entry name" value="INTEGRIN ALPHA-X"/>
    <property type="match status" value="1"/>
</dbReference>
<keyword evidence="9 16" id="KW-1133">Transmembrane helix</keyword>
<accession>A0AAD8Z725</accession>
<dbReference type="Pfam" id="PF20805">
    <property type="entry name" value="Integrin_A_Ig_2"/>
    <property type="match status" value="1"/>
</dbReference>
<dbReference type="Gene3D" id="2.130.10.130">
    <property type="entry name" value="Integrin alpha, N-terminal"/>
    <property type="match status" value="2"/>
</dbReference>
<protein>
    <recommendedName>
        <fullName evidence="17">VWFA domain-containing protein</fullName>
    </recommendedName>
</protein>
<evidence type="ECO:0000256" key="6">
    <source>
        <dbReference type="ARBA" id="ARBA00022737"/>
    </source>
</evidence>
<keyword evidence="6" id="KW-0677">Repeat</keyword>
<evidence type="ECO:0000256" key="11">
    <source>
        <dbReference type="ARBA" id="ARBA00023136"/>
    </source>
</evidence>
<evidence type="ECO:0000256" key="12">
    <source>
        <dbReference type="ARBA" id="ARBA00023157"/>
    </source>
</evidence>
<evidence type="ECO:0000256" key="3">
    <source>
        <dbReference type="ARBA" id="ARBA00022692"/>
    </source>
</evidence>
<dbReference type="InterPro" id="IPR002035">
    <property type="entry name" value="VWF_A"/>
</dbReference>
<dbReference type="InterPro" id="IPR013519">
    <property type="entry name" value="Int_alpha_beta-p"/>
</dbReference>
<feature type="domain" description="VWFA" evidence="17">
    <location>
        <begin position="137"/>
        <end position="315"/>
    </location>
</feature>
<feature type="repeat" description="FG-GAP" evidence="15">
    <location>
        <begin position="557"/>
        <end position="618"/>
    </location>
</feature>
<keyword evidence="10 16" id="KW-0401">Integrin</keyword>
<evidence type="ECO:0000256" key="9">
    <source>
        <dbReference type="ARBA" id="ARBA00022989"/>
    </source>
</evidence>
<proteinExistence type="inferred from homology"/>
<evidence type="ECO:0000256" key="15">
    <source>
        <dbReference type="PROSITE-ProRule" id="PRU00803"/>
    </source>
</evidence>
<dbReference type="Pfam" id="PF08441">
    <property type="entry name" value="Integrin_A_Ig_1"/>
    <property type="match status" value="1"/>
</dbReference>
<dbReference type="Gene3D" id="1.20.5.930">
    <property type="entry name" value="Bicelle-embedded integrin alpha(iib) transmembrane segment"/>
    <property type="match status" value="1"/>
</dbReference>
<sequence>VIVSDPVFQQSQNKRGQVYSCAVNTGNCSPLQINVPPEAVNMSLGLSVIKAAQSSKLLVCGPTIPKSCKVTTTLNGMCFIHDSNVPAGPVPKVLRGHSNTNPKRIKQHSFFLVYFVLSLNTSFCSSFSECPPSAQTDLAFLLDGSGSVDYGDFNKMKTFVKTLIQGLMKRDVQFAVAQFSRQCVIHIMFNNFRDTSQVMRIQQLQGGTYTAKAINIVVSKLFTSSAGARPNANRVLLVITDGESSAGDDNLENAIKNAKQNNIIRYAIGVGDAFEKASARQELRTIASEPDDEYTFKVDNFDLLDKIRGTLEDNIIAIEGTQTSGDSSKMEFAQDGFNAAFSPNVKLLFSFSFGNTILSAVGAFQWKGGYQEYSSLGQPYPFQRGTEHDSYLGYSMTVGEMKNDSYVIIGAPRHAHKGRVTMSSLETTKQLHLDPPEVAHVSQIGAYYGAEVCVVDLNTDSYMDLLLVSAPMYIDDHNEGKIFVYSIPYLSQVLLVQTLKGMMGQKGRFGSAMTSPGDLNRDHFADVVVGAPLEDDGQGSIYIFNGRAADINPTYSQRISGSSVRAGLSFFGLSLSEFALDHSGDGLPDIAVGTKGAVALLRSRPIVTLVTKVTFNPSKIPTKDINCERPLEYILQLCFTMSMLRNHYTHKKDVSAKIEYTLKLDAKRQSSRAFFLAKKRTLSDNIIVMSDEVCKDLYFWIEACTEDVVNPLFNELTFTFEGLPTRTQENLSPTLLPSIKNTSVHNLDFEINCGYDNICTDNLKLDFNFSGSSDIKVGIMQDLIVTMFVQNRGENSYNSLITLSYPFGLSFRRSTTKQARAILSHFLHGRVECISLDSDRKISLGTTTCHISKPIFKENDVVMFDITYSINKNSNFDRMVTFTATADSANEKHSDNSQLSKNRTISVKYAIYVALIRHENSTIHINIDTRNNFVYEPVEQIFKMENDLRDLNLTFLIRVPIKLGDKYIWSNKNLQIEGCSIDRDEQPTILDFLAVLRKQHKLNCSVAVCRLFRCNANLMARASKFYSISGNVSSEWIKQTRLQAAIFELVSTATLEYDKNKYVFFSSDSAHTAPTGKIITLVEVYGGKDILKEIIGGAVGGLLLLALITAGLYKAGFFKSHYKQMLDDADRGAEGTGEEVK</sequence>
<dbReference type="SMART" id="SM00327">
    <property type="entry name" value="VWA"/>
    <property type="match status" value="1"/>
</dbReference>
<dbReference type="GO" id="GO:0009897">
    <property type="term" value="C:external side of plasma membrane"/>
    <property type="evidence" value="ECO:0007669"/>
    <property type="project" value="TreeGrafter"/>
</dbReference>